<dbReference type="SUPFAM" id="SSF46689">
    <property type="entry name" value="Homeodomain-like"/>
    <property type="match status" value="1"/>
</dbReference>
<keyword evidence="8" id="KW-0804">Transcription</keyword>
<dbReference type="Proteomes" id="UP000436016">
    <property type="component" value="Unassembled WGS sequence"/>
</dbReference>
<keyword evidence="4" id="KW-0902">Two-component regulatory system</keyword>
<evidence type="ECO:0000313" key="12">
    <source>
        <dbReference type="EMBL" id="MXU66162.1"/>
    </source>
</evidence>
<evidence type="ECO:0000256" key="9">
    <source>
        <dbReference type="PROSITE-ProRule" id="PRU00169"/>
    </source>
</evidence>
<proteinExistence type="predicted"/>
<dbReference type="CDD" id="cd17549">
    <property type="entry name" value="REC_DctD-like"/>
    <property type="match status" value="1"/>
</dbReference>
<evidence type="ECO:0000256" key="1">
    <source>
        <dbReference type="ARBA" id="ARBA00022553"/>
    </source>
</evidence>
<dbReference type="SMART" id="SM00448">
    <property type="entry name" value="REC"/>
    <property type="match status" value="1"/>
</dbReference>
<evidence type="ECO:0000256" key="3">
    <source>
        <dbReference type="ARBA" id="ARBA00022840"/>
    </source>
</evidence>
<evidence type="ECO:0000256" key="2">
    <source>
        <dbReference type="ARBA" id="ARBA00022741"/>
    </source>
</evidence>
<dbReference type="PROSITE" id="PS00676">
    <property type="entry name" value="SIGMA54_INTERACT_2"/>
    <property type="match status" value="1"/>
</dbReference>
<dbReference type="Gene3D" id="3.40.50.300">
    <property type="entry name" value="P-loop containing nucleotide triphosphate hydrolases"/>
    <property type="match status" value="1"/>
</dbReference>
<sequence length="432" mass="46874">MSGAVLLVDDEKPVRDALGQTLDLAGFDVTRAGSFIEAVDHLSRDFAGCVVTDVRMPGKDGFELLARATSTDPDLPVILLTGEGDIPMAVRAMADGAYDFLEKPCPPRRLVDVVTRANTARRLTLENRALKARLAAGDAAERLILGASPQMAALRDACRRVAASGADVLITGATGTGKDLAARVIHQLARPNQPFVAVNCGLLTADMVRRTLFGSDAGPGAFLRADGGTLFLDEVGAMPLDQQVALLHVLEERQVTDRDGRPQRLDLRVISATHEDLQALVADGRFRADLLYRLDVVRVELPRLADRPEDIAPLFRAFVEEAARRTAFDAPPLSADHVAPLLSHDWPGNVRELRNRADRFVVGLDPSGAQEGTRGLSDRLDLVERALIEEALARHGGQVSAACAELQLPRKTFYDKVKRLGIQLDRFRQRGG</sequence>
<protein>
    <submittedName>
        <fullName evidence="12">Response regulator</fullName>
    </submittedName>
</protein>
<organism evidence="12 13">
    <name type="scientific">Oceanomicrobium pacificus</name>
    <dbReference type="NCBI Taxonomy" id="2692916"/>
    <lineage>
        <taxon>Bacteria</taxon>
        <taxon>Pseudomonadati</taxon>
        <taxon>Pseudomonadota</taxon>
        <taxon>Alphaproteobacteria</taxon>
        <taxon>Rhodobacterales</taxon>
        <taxon>Paracoccaceae</taxon>
        <taxon>Oceanomicrobium</taxon>
    </lineage>
</organism>
<dbReference type="PROSITE" id="PS50110">
    <property type="entry name" value="RESPONSE_REGULATORY"/>
    <property type="match status" value="1"/>
</dbReference>
<dbReference type="AlphaFoldDB" id="A0A6B0TXZ2"/>
<evidence type="ECO:0000313" key="13">
    <source>
        <dbReference type="Proteomes" id="UP000436016"/>
    </source>
</evidence>
<dbReference type="GO" id="GO:0000160">
    <property type="term" value="P:phosphorelay signal transduction system"/>
    <property type="evidence" value="ECO:0007669"/>
    <property type="project" value="UniProtKB-KW"/>
</dbReference>
<dbReference type="GO" id="GO:0043565">
    <property type="term" value="F:sequence-specific DNA binding"/>
    <property type="evidence" value="ECO:0007669"/>
    <property type="project" value="InterPro"/>
</dbReference>
<dbReference type="InterPro" id="IPR001789">
    <property type="entry name" value="Sig_transdc_resp-reg_receiver"/>
</dbReference>
<dbReference type="Pfam" id="PF00072">
    <property type="entry name" value="Response_reg"/>
    <property type="match status" value="1"/>
</dbReference>
<dbReference type="Pfam" id="PF25601">
    <property type="entry name" value="AAA_lid_14"/>
    <property type="match status" value="1"/>
</dbReference>
<evidence type="ECO:0000259" key="11">
    <source>
        <dbReference type="PROSITE" id="PS50110"/>
    </source>
</evidence>
<dbReference type="PROSITE" id="PS00688">
    <property type="entry name" value="SIGMA54_INTERACT_3"/>
    <property type="match status" value="1"/>
</dbReference>
<dbReference type="InterPro" id="IPR009057">
    <property type="entry name" value="Homeodomain-like_sf"/>
</dbReference>
<dbReference type="Gene3D" id="3.40.50.2300">
    <property type="match status" value="1"/>
</dbReference>
<feature type="modified residue" description="4-aspartylphosphate" evidence="9">
    <location>
        <position position="53"/>
    </location>
</feature>
<evidence type="ECO:0000256" key="8">
    <source>
        <dbReference type="ARBA" id="ARBA00023163"/>
    </source>
</evidence>
<evidence type="ECO:0000256" key="5">
    <source>
        <dbReference type="ARBA" id="ARBA00023015"/>
    </source>
</evidence>
<evidence type="ECO:0000256" key="6">
    <source>
        <dbReference type="ARBA" id="ARBA00023125"/>
    </source>
</evidence>
<dbReference type="Gene3D" id="1.10.10.60">
    <property type="entry name" value="Homeodomain-like"/>
    <property type="match status" value="1"/>
</dbReference>
<dbReference type="CDD" id="cd00009">
    <property type="entry name" value="AAA"/>
    <property type="match status" value="1"/>
</dbReference>
<dbReference type="EMBL" id="WUWG01000005">
    <property type="protein sequence ID" value="MXU66162.1"/>
    <property type="molecule type" value="Genomic_DNA"/>
</dbReference>
<keyword evidence="7" id="KW-0010">Activator</keyword>
<dbReference type="Pfam" id="PF02954">
    <property type="entry name" value="HTH_8"/>
    <property type="match status" value="1"/>
</dbReference>
<dbReference type="InterPro" id="IPR058031">
    <property type="entry name" value="AAA_lid_NorR"/>
</dbReference>
<dbReference type="InterPro" id="IPR002078">
    <property type="entry name" value="Sigma_54_int"/>
</dbReference>
<dbReference type="PROSITE" id="PS50045">
    <property type="entry name" value="SIGMA54_INTERACT_4"/>
    <property type="match status" value="1"/>
</dbReference>
<evidence type="ECO:0000256" key="4">
    <source>
        <dbReference type="ARBA" id="ARBA00023012"/>
    </source>
</evidence>
<dbReference type="Pfam" id="PF00158">
    <property type="entry name" value="Sigma54_activat"/>
    <property type="match status" value="1"/>
</dbReference>
<dbReference type="PANTHER" id="PTHR32071">
    <property type="entry name" value="TRANSCRIPTIONAL REGULATORY PROTEIN"/>
    <property type="match status" value="1"/>
</dbReference>
<dbReference type="FunFam" id="3.40.50.2300:FF:000018">
    <property type="entry name" value="DNA-binding transcriptional regulator NtrC"/>
    <property type="match status" value="1"/>
</dbReference>
<dbReference type="InterPro" id="IPR025944">
    <property type="entry name" value="Sigma_54_int_dom_CS"/>
</dbReference>
<reference evidence="12 13" key="1">
    <citation type="submission" date="2019-12" db="EMBL/GenBank/DDBJ databases">
        <title>Strain KN286 was isolated from seawater, which was collected from Caroline Seamount in the tropical western Pacific.</title>
        <authorList>
            <person name="Wang Q."/>
        </authorList>
    </citation>
    <scope>NUCLEOTIDE SEQUENCE [LARGE SCALE GENOMIC DNA]</scope>
    <source>
        <strain evidence="12 13">KN286</strain>
    </source>
</reference>
<accession>A0A6B0TXZ2</accession>
<name>A0A6B0TXZ2_9RHOB</name>
<keyword evidence="3" id="KW-0067">ATP-binding</keyword>
<dbReference type="InterPro" id="IPR027417">
    <property type="entry name" value="P-loop_NTPase"/>
</dbReference>
<feature type="domain" description="Response regulatory" evidence="11">
    <location>
        <begin position="4"/>
        <end position="118"/>
    </location>
</feature>
<keyword evidence="13" id="KW-1185">Reference proteome</keyword>
<dbReference type="InterPro" id="IPR002197">
    <property type="entry name" value="HTH_Fis"/>
</dbReference>
<gene>
    <name evidence="12" type="ORF">GSH16_11955</name>
</gene>
<feature type="domain" description="Sigma-54 factor interaction" evidence="10">
    <location>
        <begin position="144"/>
        <end position="362"/>
    </location>
</feature>
<dbReference type="InterPro" id="IPR025943">
    <property type="entry name" value="Sigma_54_int_dom_ATP-bd_2"/>
</dbReference>
<keyword evidence="2" id="KW-0547">Nucleotide-binding</keyword>
<dbReference type="InterPro" id="IPR011006">
    <property type="entry name" value="CheY-like_superfamily"/>
</dbReference>
<dbReference type="SMART" id="SM00382">
    <property type="entry name" value="AAA"/>
    <property type="match status" value="1"/>
</dbReference>
<dbReference type="GO" id="GO:0005524">
    <property type="term" value="F:ATP binding"/>
    <property type="evidence" value="ECO:0007669"/>
    <property type="project" value="UniProtKB-KW"/>
</dbReference>
<dbReference type="InterPro" id="IPR003593">
    <property type="entry name" value="AAA+_ATPase"/>
</dbReference>
<dbReference type="SUPFAM" id="SSF52540">
    <property type="entry name" value="P-loop containing nucleoside triphosphate hydrolases"/>
    <property type="match status" value="1"/>
</dbReference>
<keyword evidence="5" id="KW-0805">Transcription regulation</keyword>
<evidence type="ECO:0000256" key="7">
    <source>
        <dbReference type="ARBA" id="ARBA00023159"/>
    </source>
</evidence>
<evidence type="ECO:0000259" key="10">
    <source>
        <dbReference type="PROSITE" id="PS50045"/>
    </source>
</evidence>
<dbReference type="GO" id="GO:0006355">
    <property type="term" value="P:regulation of DNA-templated transcription"/>
    <property type="evidence" value="ECO:0007669"/>
    <property type="project" value="InterPro"/>
</dbReference>
<dbReference type="RefSeq" id="WP_160855405.1">
    <property type="nucleotide sequence ID" value="NZ_WUWG01000005.1"/>
</dbReference>
<dbReference type="PANTHER" id="PTHR32071:SF57">
    <property type="entry name" value="C4-DICARBOXYLATE TRANSPORT TRANSCRIPTIONAL REGULATORY PROTEIN DCTD"/>
    <property type="match status" value="1"/>
</dbReference>
<dbReference type="SUPFAM" id="SSF52172">
    <property type="entry name" value="CheY-like"/>
    <property type="match status" value="1"/>
</dbReference>
<comment type="caution">
    <text evidence="12">The sequence shown here is derived from an EMBL/GenBank/DDBJ whole genome shotgun (WGS) entry which is preliminary data.</text>
</comment>
<keyword evidence="6" id="KW-0238">DNA-binding</keyword>
<keyword evidence="1 9" id="KW-0597">Phosphoprotein</keyword>
<dbReference type="Gene3D" id="1.10.8.60">
    <property type="match status" value="1"/>
</dbReference>